<protein>
    <recommendedName>
        <fullName evidence="3">ABM domain-containing protein</fullName>
    </recommendedName>
</protein>
<accession>A0A918JF20</accession>
<sequence>MRRFATRARLEAGDRTEVAEPVAGPVRGHRTGRRGFMFVRTVYATGDPAGLDTAIRALNSEGHDLLEERPGYRGAGVFVDRDLGKLLTVSWWESEEARHNSDEVMRERRPALLEPFAGTVAVENYEAAVFHTIQRPTAGGGLRIARVEFDPADTDLFADTFHASVVPRLETLPGLARAALFVDRDRGRGLVGTLFTDRACLAASRAAHAAIRHEGAAKAHVAVVGLEEFEVVHADAHAG</sequence>
<dbReference type="AlphaFoldDB" id="A0A918JF20"/>
<organism evidence="1 2">
    <name type="scientific">Streptomyces lucensis JCM 4490</name>
    <dbReference type="NCBI Taxonomy" id="1306176"/>
    <lineage>
        <taxon>Bacteria</taxon>
        <taxon>Bacillati</taxon>
        <taxon>Actinomycetota</taxon>
        <taxon>Actinomycetes</taxon>
        <taxon>Kitasatosporales</taxon>
        <taxon>Streptomycetaceae</taxon>
        <taxon>Streptomyces</taxon>
    </lineage>
</organism>
<gene>
    <name evidence="1" type="ORF">GCM10010503_56960</name>
</gene>
<comment type="caution">
    <text evidence="1">The sequence shown here is derived from an EMBL/GenBank/DDBJ whole genome shotgun (WGS) entry which is preliminary data.</text>
</comment>
<evidence type="ECO:0000313" key="1">
    <source>
        <dbReference type="EMBL" id="GGW72117.1"/>
    </source>
</evidence>
<dbReference type="Gene3D" id="3.30.70.100">
    <property type="match status" value="1"/>
</dbReference>
<keyword evidence="2" id="KW-1185">Reference proteome</keyword>
<dbReference type="InterPro" id="IPR011008">
    <property type="entry name" value="Dimeric_a/b-barrel"/>
</dbReference>
<reference evidence="1" key="1">
    <citation type="journal article" date="2014" name="Int. J. Syst. Evol. Microbiol.">
        <title>Complete genome sequence of Corynebacterium casei LMG S-19264T (=DSM 44701T), isolated from a smear-ripened cheese.</title>
        <authorList>
            <consortium name="US DOE Joint Genome Institute (JGI-PGF)"/>
            <person name="Walter F."/>
            <person name="Albersmeier A."/>
            <person name="Kalinowski J."/>
            <person name="Ruckert C."/>
        </authorList>
    </citation>
    <scope>NUCLEOTIDE SEQUENCE</scope>
    <source>
        <strain evidence="1">JCM 4490</strain>
    </source>
</reference>
<name>A0A918JF20_9ACTN</name>
<dbReference type="EMBL" id="BMUE01000015">
    <property type="protein sequence ID" value="GGW72117.1"/>
    <property type="molecule type" value="Genomic_DNA"/>
</dbReference>
<proteinExistence type="predicted"/>
<dbReference type="Proteomes" id="UP000620224">
    <property type="component" value="Unassembled WGS sequence"/>
</dbReference>
<dbReference type="SUPFAM" id="SSF54909">
    <property type="entry name" value="Dimeric alpha+beta barrel"/>
    <property type="match status" value="2"/>
</dbReference>
<evidence type="ECO:0000313" key="2">
    <source>
        <dbReference type="Proteomes" id="UP000620224"/>
    </source>
</evidence>
<reference evidence="1" key="2">
    <citation type="submission" date="2020-09" db="EMBL/GenBank/DDBJ databases">
        <authorList>
            <person name="Sun Q."/>
            <person name="Ohkuma M."/>
        </authorList>
    </citation>
    <scope>NUCLEOTIDE SEQUENCE</scope>
    <source>
        <strain evidence="1">JCM 4490</strain>
    </source>
</reference>
<evidence type="ECO:0008006" key="3">
    <source>
        <dbReference type="Google" id="ProtNLM"/>
    </source>
</evidence>